<dbReference type="EMBL" id="JAVJAF010000001">
    <property type="protein sequence ID" value="MDR6236189.1"/>
    <property type="molecule type" value="Genomic_DNA"/>
</dbReference>
<dbReference type="RefSeq" id="WP_309761128.1">
    <property type="nucleotide sequence ID" value="NZ_JAVJAF010000001.1"/>
</dbReference>
<name>A0AAJ2EY60_9PSED</name>
<feature type="domain" description="EAL" evidence="1">
    <location>
        <begin position="168"/>
        <end position="410"/>
    </location>
</feature>
<dbReference type="PANTHER" id="PTHR33121">
    <property type="entry name" value="CYCLIC DI-GMP PHOSPHODIESTERASE PDEF"/>
    <property type="match status" value="1"/>
</dbReference>
<dbReference type="SMART" id="SM00052">
    <property type="entry name" value="EAL"/>
    <property type="match status" value="1"/>
</dbReference>
<dbReference type="InterPro" id="IPR003018">
    <property type="entry name" value="GAF"/>
</dbReference>
<sequence>MLMSPDQVTHHPLLQLLSDDISDRELRQSLRVVRQYLGMDVAFLSRFRDTDRVLEHVDSPPDCPLQQGQIIPLAEGYCLGVVNGELPELITDTSRLPAAQRIPATTSLPIGSHLSVPVQVEGRVYGTLCCLGFEPNDRLDERDIKMLRAFAEILALRLHEVEANRSAQRNIIEEIEGALAQDAPRIVFQPVFRLPDLTLYGFECLSRFEVTPQRSPDQWFHRASTAGVGIKLEEHVLRKTFAYQRDFVAPLILNVNVSPELVTSGQLELLLQAAPDLSRITLEITEHAIVKDYAALANALTPLRLLGVKVAVDDAGAGYSSMRHILQLQPDIIKLDMSLTQHIHEDRSRRALARGLVNFAHEIGSQVVAEGVEAAEELVCLRDLQVDFAQGYHLARPMAAADALALIRTA</sequence>
<evidence type="ECO:0000259" key="1">
    <source>
        <dbReference type="PROSITE" id="PS50883"/>
    </source>
</evidence>
<gene>
    <name evidence="2" type="ORF">QE440_003930</name>
</gene>
<dbReference type="InterPro" id="IPR001633">
    <property type="entry name" value="EAL_dom"/>
</dbReference>
<dbReference type="Pfam" id="PF13185">
    <property type="entry name" value="GAF_2"/>
    <property type="match status" value="1"/>
</dbReference>
<reference evidence="2" key="1">
    <citation type="submission" date="2023-08" db="EMBL/GenBank/DDBJ databases">
        <title>Functional and genomic diversity of the sorghum phyllosphere microbiome.</title>
        <authorList>
            <person name="Shade A."/>
        </authorList>
    </citation>
    <scope>NUCLEOTIDE SEQUENCE</scope>
    <source>
        <strain evidence="2">SORGH_AS_0201</strain>
    </source>
</reference>
<dbReference type="SUPFAM" id="SSF141868">
    <property type="entry name" value="EAL domain-like"/>
    <property type="match status" value="1"/>
</dbReference>
<dbReference type="InterPro" id="IPR050706">
    <property type="entry name" value="Cyclic-di-GMP_PDE-like"/>
</dbReference>
<comment type="caution">
    <text evidence="2">The sequence shown here is derived from an EMBL/GenBank/DDBJ whole genome shotgun (WGS) entry which is preliminary data.</text>
</comment>
<dbReference type="PROSITE" id="PS50883">
    <property type="entry name" value="EAL"/>
    <property type="match status" value="1"/>
</dbReference>
<dbReference type="Gene3D" id="3.30.450.40">
    <property type="match status" value="1"/>
</dbReference>
<dbReference type="PANTHER" id="PTHR33121:SF70">
    <property type="entry name" value="SIGNALING PROTEIN YKOW"/>
    <property type="match status" value="1"/>
</dbReference>
<dbReference type="InterPro" id="IPR029016">
    <property type="entry name" value="GAF-like_dom_sf"/>
</dbReference>
<evidence type="ECO:0000313" key="3">
    <source>
        <dbReference type="Proteomes" id="UP001268036"/>
    </source>
</evidence>
<evidence type="ECO:0000313" key="2">
    <source>
        <dbReference type="EMBL" id="MDR6236189.1"/>
    </source>
</evidence>
<dbReference type="CDD" id="cd01948">
    <property type="entry name" value="EAL"/>
    <property type="match status" value="1"/>
</dbReference>
<dbReference type="SUPFAM" id="SSF55781">
    <property type="entry name" value="GAF domain-like"/>
    <property type="match status" value="1"/>
</dbReference>
<dbReference type="SMART" id="SM00065">
    <property type="entry name" value="GAF"/>
    <property type="match status" value="1"/>
</dbReference>
<accession>A0AAJ2EY60</accession>
<dbReference type="Pfam" id="PF00563">
    <property type="entry name" value="EAL"/>
    <property type="match status" value="1"/>
</dbReference>
<protein>
    <submittedName>
        <fullName evidence="2">EAL domain-containing protein (Putative c-di-GMP-specific phosphodiesterase class I)</fullName>
    </submittedName>
</protein>
<dbReference type="Proteomes" id="UP001268036">
    <property type="component" value="Unassembled WGS sequence"/>
</dbReference>
<proteinExistence type="predicted"/>
<dbReference type="GO" id="GO:0071111">
    <property type="term" value="F:cyclic-guanylate-specific phosphodiesterase activity"/>
    <property type="evidence" value="ECO:0007669"/>
    <property type="project" value="InterPro"/>
</dbReference>
<dbReference type="AlphaFoldDB" id="A0AAJ2EY60"/>
<dbReference type="InterPro" id="IPR035919">
    <property type="entry name" value="EAL_sf"/>
</dbReference>
<dbReference type="Gene3D" id="3.20.20.450">
    <property type="entry name" value="EAL domain"/>
    <property type="match status" value="1"/>
</dbReference>
<organism evidence="2 3">
    <name type="scientific">Pseudomonas oryzihabitans</name>
    <dbReference type="NCBI Taxonomy" id="47885"/>
    <lineage>
        <taxon>Bacteria</taxon>
        <taxon>Pseudomonadati</taxon>
        <taxon>Pseudomonadota</taxon>
        <taxon>Gammaproteobacteria</taxon>
        <taxon>Pseudomonadales</taxon>
        <taxon>Pseudomonadaceae</taxon>
        <taxon>Pseudomonas</taxon>
    </lineage>
</organism>